<organism evidence="2 3">
    <name type="scientific">Proteus vulgaris</name>
    <dbReference type="NCBI Taxonomy" id="585"/>
    <lineage>
        <taxon>Bacteria</taxon>
        <taxon>Pseudomonadati</taxon>
        <taxon>Pseudomonadota</taxon>
        <taxon>Gammaproteobacteria</taxon>
        <taxon>Enterobacterales</taxon>
        <taxon>Morganellaceae</taxon>
        <taxon>Proteus</taxon>
    </lineage>
</organism>
<name>A0A6G6SGT3_PROVU</name>
<dbReference type="RefSeq" id="WP_164526166.1">
    <property type="nucleotide sequence ID" value="NZ_CP047344.1"/>
</dbReference>
<dbReference type="EMBL" id="CP047344">
    <property type="protein sequence ID" value="QIF93723.1"/>
    <property type="molecule type" value="Genomic_DNA"/>
</dbReference>
<proteinExistence type="predicted"/>
<keyword evidence="1" id="KW-1133">Transmembrane helix</keyword>
<protein>
    <submittedName>
        <fullName evidence="2">Uncharacterized protein</fullName>
    </submittedName>
</protein>
<sequence>MLTEKQLFELIKALQTSNISVMEIFYLCFALIVASLLMSYLVSTFHEKGKITAINANYETLRKQLSINTSTIKNIEKKISSELWISQQIWQKKYDLYETIYAQLFNIKKWVDNEFHIIELHMTPYWIANSYQPYFNEEQEKHFYKEIQQAHTALDEAIGAEDFQVKNNELQQKLSNAMTSLAEVLITRAILLNENITVILETLISSIGFDPSPTAYEQPDEYGERIKSAINTALQNIKNTAISDLQIKHPEP</sequence>
<keyword evidence="3" id="KW-1185">Reference proteome</keyword>
<keyword evidence="1" id="KW-0812">Transmembrane</keyword>
<evidence type="ECO:0000313" key="2">
    <source>
        <dbReference type="EMBL" id="QIF93723.1"/>
    </source>
</evidence>
<evidence type="ECO:0000256" key="1">
    <source>
        <dbReference type="SAM" id="Phobius"/>
    </source>
</evidence>
<keyword evidence="1" id="KW-0472">Membrane</keyword>
<dbReference type="AlphaFoldDB" id="A0A6G6SGT3"/>
<reference evidence="2 3" key="1">
    <citation type="submission" date="2020-01" db="EMBL/GenBank/DDBJ databases">
        <title>The genomic epidemiology of tigecycline resistance gene tet(X) variants in a swine farm in China.</title>
        <authorList>
            <person name="Peng K."/>
            <person name="Li R."/>
        </authorList>
    </citation>
    <scope>NUCLEOTIDE SEQUENCE [LARGE SCALE GENOMIC DNA]</scope>
    <source>
        <strain evidence="2 3">ZN3</strain>
    </source>
</reference>
<accession>A0A6G6SGT3</accession>
<evidence type="ECO:0000313" key="3">
    <source>
        <dbReference type="Proteomes" id="UP000503287"/>
    </source>
</evidence>
<gene>
    <name evidence="2" type="ORF">GTH24_07370</name>
</gene>
<dbReference type="Proteomes" id="UP000503287">
    <property type="component" value="Chromosome"/>
</dbReference>
<feature type="transmembrane region" description="Helical" evidence="1">
    <location>
        <begin position="24"/>
        <end position="42"/>
    </location>
</feature>